<evidence type="ECO:0000256" key="3">
    <source>
        <dbReference type="SAM" id="MobiDB-lite"/>
    </source>
</evidence>
<protein>
    <submittedName>
        <fullName evidence="5">DJ-1/PfpI family protein</fullName>
    </submittedName>
</protein>
<dbReference type="PANTHER" id="PTHR43130">
    <property type="entry name" value="ARAC-FAMILY TRANSCRIPTIONAL REGULATOR"/>
    <property type="match status" value="1"/>
</dbReference>
<name>A0A973W393_9BRAD</name>
<dbReference type="Pfam" id="PF01965">
    <property type="entry name" value="DJ-1_PfpI"/>
    <property type="match status" value="1"/>
</dbReference>
<dbReference type="Proteomes" id="UP001432046">
    <property type="component" value="Chromosome"/>
</dbReference>
<dbReference type="EMBL" id="JAAOLE020000001">
    <property type="protein sequence ID" value="NVI46731.1"/>
    <property type="molecule type" value="Genomic_DNA"/>
</dbReference>
<proteinExistence type="predicted"/>
<dbReference type="InterPro" id="IPR009057">
    <property type="entry name" value="Homeodomain-like_sf"/>
</dbReference>
<keyword evidence="7" id="KW-1185">Reference proteome</keyword>
<dbReference type="InterPro" id="IPR029062">
    <property type="entry name" value="Class_I_gatase-like"/>
</dbReference>
<dbReference type="PROSITE" id="PS01124">
    <property type="entry name" value="HTH_ARAC_FAMILY_2"/>
    <property type="match status" value="1"/>
</dbReference>
<evidence type="ECO:0000313" key="7">
    <source>
        <dbReference type="Proteomes" id="UP001432046"/>
    </source>
</evidence>
<keyword evidence="1" id="KW-0805">Transcription regulation</keyword>
<dbReference type="AlphaFoldDB" id="A0A973W393"/>
<dbReference type="Gene3D" id="1.10.10.60">
    <property type="entry name" value="Homeodomain-like"/>
    <property type="match status" value="1"/>
</dbReference>
<dbReference type="SUPFAM" id="SSF52317">
    <property type="entry name" value="Class I glutamine amidotransferase-like"/>
    <property type="match status" value="1"/>
</dbReference>
<evidence type="ECO:0000259" key="4">
    <source>
        <dbReference type="PROSITE" id="PS01124"/>
    </source>
</evidence>
<dbReference type="Pfam" id="PF12833">
    <property type="entry name" value="HTH_18"/>
    <property type="match status" value="1"/>
</dbReference>
<dbReference type="RefSeq" id="WP_166206140.1">
    <property type="nucleotide sequence ID" value="NZ_CP088285.1"/>
</dbReference>
<organism evidence="5">
    <name type="scientific">Bradyrhizobium septentrionale</name>
    <dbReference type="NCBI Taxonomy" id="1404411"/>
    <lineage>
        <taxon>Bacteria</taxon>
        <taxon>Pseudomonadati</taxon>
        <taxon>Pseudomonadota</taxon>
        <taxon>Alphaproteobacteria</taxon>
        <taxon>Hyphomicrobiales</taxon>
        <taxon>Nitrobacteraceae</taxon>
        <taxon>Bradyrhizobium</taxon>
    </lineage>
</organism>
<keyword evidence="2" id="KW-0804">Transcription</keyword>
<evidence type="ECO:0000313" key="5">
    <source>
        <dbReference type="EMBL" id="NVI46731.1"/>
    </source>
</evidence>
<sequence length="342" mass="37380">MSSEINRRVWVLVFPGFELLDLSGPLCAFNLATEIHRAPYRIEVISVHGGTITSASGVPIHTLKASRGRSVDTLLIVGGAPDSAVDGDADTVALIRKLAPRARRVASVCTGAFLLAAAGLLDGRSVTTHWRYAAGLQRRFPRVRVDADKIFVRDGNVWTSAGITSGIDLTLALIEDDFGIEVSKAVARDMVVYHRRSGGQSQFSTLLELEPSSDRVKDALNFAREHLHEPLPVDRMAAAARISARQFARLFLKETGDTPARVVERLRAEAALPRIQEGTEPIDIVARKVGFGDKDRMRRAFLRIYGQPPRALRRATTVSKAASLPDSRDPFGSRAPGRSRTK</sequence>
<dbReference type="SMART" id="SM00342">
    <property type="entry name" value="HTH_ARAC"/>
    <property type="match status" value="1"/>
</dbReference>
<dbReference type="EMBL" id="CP147711">
    <property type="protein sequence ID" value="WXC83420.1"/>
    <property type="molecule type" value="Genomic_DNA"/>
</dbReference>
<dbReference type="Gene3D" id="3.40.50.880">
    <property type="match status" value="1"/>
</dbReference>
<dbReference type="SUPFAM" id="SSF46689">
    <property type="entry name" value="Homeodomain-like"/>
    <property type="match status" value="2"/>
</dbReference>
<gene>
    <name evidence="5" type="ORF">HAP48_027970</name>
    <name evidence="6" type="ORF">WDK88_18495</name>
</gene>
<dbReference type="GO" id="GO:0043565">
    <property type="term" value="F:sequence-specific DNA binding"/>
    <property type="evidence" value="ECO:0007669"/>
    <property type="project" value="InterPro"/>
</dbReference>
<dbReference type="InterPro" id="IPR018060">
    <property type="entry name" value="HTH_AraC"/>
</dbReference>
<evidence type="ECO:0000256" key="2">
    <source>
        <dbReference type="ARBA" id="ARBA00023163"/>
    </source>
</evidence>
<reference evidence="5" key="1">
    <citation type="submission" date="2020-06" db="EMBL/GenBank/DDBJ databases">
        <title>Whole Genome Sequence of Bradyrhizobium sp. Strain 1S1.</title>
        <authorList>
            <person name="Bromfield E.S.P."/>
            <person name="Cloutier S."/>
        </authorList>
    </citation>
    <scope>NUCLEOTIDE SEQUENCE [LARGE SCALE GENOMIC DNA]</scope>
    <source>
        <strain evidence="5">1S1</strain>
    </source>
</reference>
<evidence type="ECO:0000256" key="1">
    <source>
        <dbReference type="ARBA" id="ARBA00023015"/>
    </source>
</evidence>
<feature type="domain" description="HTH araC/xylS-type" evidence="4">
    <location>
        <begin position="217"/>
        <end position="315"/>
    </location>
</feature>
<dbReference type="CDD" id="cd03137">
    <property type="entry name" value="GATase1_AraC_1"/>
    <property type="match status" value="1"/>
</dbReference>
<dbReference type="InterPro" id="IPR002818">
    <property type="entry name" value="DJ-1/PfpI"/>
</dbReference>
<reference evidence="6" key="3">
    <citation type="submission" date="2024-03" db="EMBL/GenBank/DDBJ databases">
        <authorList>
            <person name="Bromfield E.S.P."/>
            <person name="Cloutier S."/>
        </authorList>
    </citation>
    <scope>NUCLEOTIDE SEQUENCE</scope>
    <source>
        <strain evidence="6">5S5</strain>
    </source>
</reference>
<dbReference type="GO" id="GO:0003700">
    <property type="term" value="F:DNA-binding transcription factor activity"/>
    <property type="evidence" value="ECO:0007669"/>
    <property type="project" value="InterPro"/>
</dbReference>
<accession>A0A973W393</accession>
<dbReference type="PANTHER" id="PTHR43130:SF3">
    <property type="entry name" value="HTH-TYPE TRANSCRIPTIONAL REGULATOR RV1931C"/>
    <property type="match status" value="1"/>
</dbReference>
<evidence type="ECO:0000313" key="6">
    <source>
        <dbReference type="EMBL" id="WXC83420.1"/>
    </source>
</evidence>
<dbReference type="InterPro" id="IPR052158">
    <property type="entry name" value="INH-QAR"/>
</dbReference>
<feature type="region of interest" description="Disordered" evidence="3">
    <location>
        <begin position="313"/>
        <end position="342"/>
    </location>
</feature>
<reference evidence="6" key="2">
    <citation type="journal article" date="2021" name="Int. J. Syst. Evol. Microbiol.">
        <title>Bradyrhizobium septentrionale sp. nov. (sv. septentrionale) and Bradyrhizobium quebecense sp. nov. (sv. septentrionale) associated with legumes native to Canada possess rearranged symbiosis genes and numerous insertion sequences.</title>
        <authorList>
            <person name="Bromfield E.S.P."/>
            <person name="Cloutier S."/>
        </authorList>
    </citation>
    <scope>NUCLEOTIDE SEQUENCE</scope>
    <source>
        <strain evidence="6">5S5</strain>
    </source>
</reference>